<dbReference type="AlphaFoldDB" id="A0A3P3RAX8"/>
<proteinExistence type="predicted"/>
<keyword evidence="3" id="KW-1185">Reference proteome</keyword>
<evidence type="ECO:0000313" key="2">
    <source>
        <dbReference type="EMBL" id="RRJ30088.1"/>
    </source>
</evidence>
<feature type="transmembrane region" description="Helical" evidence="1">
    <location>
        <begin position="6"/>
        <end position="29"/>
    </location>
</feature>
<evidence type="ECO:0000313" key="3">
    <source>
        <dbReference type="Proteomes" id="UP000282322"/>
    </source>
</evidence>
<dbReference type="EMBL" id="RRCH01000023">
    <property type="protein sequence ID" value="RRJ30088.1"/>
    <property type="molecule type" value="Genomic_DNA"/>
</dbReference>
<comment type="caution">
    <text evidence="2">The sequence shown here is derived from an EMBL/GenBank/DDBJ whole genome shotgun (WGS) entry which is preliminary data.</text>
</comment>
<keyword evidence="1" id="KW-1133">Transmembrane helix</keyword>
<keyword evidence="1" id="KW-0812">Transmembrane</keyword>
<gene>
    <name evidence="2" type="ORF">EIK79_10920</name>
</gene>
<evidence type="ECO:0000256" key="1">
    <source>
        <dbReference type="SAM" id="Phobius"/>
    </source>
</evidence>
<keyword evidence="1" id="KW-0472">Membrane</keyword>
<accession>A0A3P3RAX8</accession>
<name>A0A3P3RAX8_9EURY</name>
<sequence>MGLAQSISRVVFGIDVLFLLLLGFSLLHVKPGSGPYVVALLTLVPTALTLVMSAAVLYTGWEPFE</sequence>
<feature type="transmembrane region" description="Helical" evidence="1">
    <location>
        <begin position="36"/>
        <end position="61"/>
    </location>
</feature>
<dbReference type="Proteomes" id="UP000282322">
    <property type="component" value="Unassembled WGS sequence"/>
</dbReference>
<dbReference type="RefSeq" id="WP_124955161.1">
    <property type="nucleotide sequence ID" value="NZ_RRCH01000023.1"/>
</dbReference>
<organism evidence="2 3">
    <name type="scientific">Halocatena pleomorpha</name>
    <dbReference type="NCBI Taxonomy" id="1785090"/>
    <lineage>
        <taxon>Archaea</taxon>
        <taxon>Methanobacteriati</taxon>
        <taxon>Methanobacteriota</taxon>
        <taxon>Stenosarchaea group</taxon>
        <taxon>Halobacteria</taxon>
        <taxon>Halobacteriales</taxon>
        <taxon>Natronomonadaceae</taxon>
        <taxon>Halocatena</taxon>
    </lineage>
</organism>
<reference evidence="2 3" key="1">
    <citation type="submission" date="2018-11" db="EMBL/GenBank/DDBJ databases">
        <title>Taxonoimc description of Halomarina strain SPP-AMP-1.</title>
        <authorList>
            <person name="Pal Y."/>
            <person name="Srinivasana K."/>
            <person name="Verma A."/>
            <person name="Kumar P."/>
        </authorList>
    </citation>
    <scope>NUCLEOTIDE SEQUENCE [LARGE SCALE GENOMIC DNA]</scope>
    <source>
        <strain evidence="2 3">SPP-AMP-1</strain>
    </source>
</reference>
<protein>
    <submittedName>
        <fullName evidence="2">Uncharacterized protein</fullName>
    </submittedName>
</protein>